<reference evidence="1 2" key="1">
    <citation type="journal article" date="2019" name="Sci. Rep.">
        <title>Orb-weaving spider Araneus ventricosus genome elucidates the spidroin gene catalogue.</title>
        <authorList>
            <person name="Kono N."/>
            <person name="Nakamura H."/>
            <person name="Ohtoshi R."/>
            <person name="Moran D.A.P."/>
            <person name="Shinohara A."/>
            <person name="Yoshida Y."/>
            <person name="Fujiwara M."/>
            <person name="Mori M."/>
            <person name="Tomita M."/>
            <person name="Arakawa K."/>
        </authorList>
    </citation>
    <scope>NUCLEOTIDE SEQUENCE [LARGE SCALE GENOMIC DNA]</scope>
</reference>
<dbReference type="AlphaFoldDB" id="A0A4Y2DG36"/>
<keyword evidence="2" id="KW-1185">Reference proteome</keyword>
<dbReference type="Proteomes" id="UP000499080">
    <property type="component" value="Unassembled WGS sequence"/>
</dbReference>
<dbReference type="PANTHER" id="PTHR10492:SF99">
    <property type="entry name" value="ATP-DEPENDENT DNA HELICASE"/>
    <property type="match status" value="1"/>
</dbReference>
<evidence type="ECO:0000313" key="1">
    <source>
        <dbReference type="EMBL" id="GBM15763.1"/>
    </source>
</evidence>
<comment type="caution">
    <text evidence="1">The sequence shown here is derived from an EMBL/GenBank/DDBJ whole genome shotgun (WGS) entry which is preliminary data.</text>
</comment>
<gene>
    <name evidence="1" type="ORF">AVEN_262926_1</name>
</gene>
<name>A0A4Y2DG36_ARAVE</name>
<sequence length="101" mass="11464">MDTSEQGDHTIVINLSIFNRYYEVEIDNRWVVPDSPILSKIFQAHINVGYCNSVKSIKYICKCINKGSDMAVVEINNATTGVNDEIARYQMGRYIKSNEAV</sequence>
<accession>A0A4Y2DG36</accession>
<protein>
    <submittedName>
        <fullName evidence="1">Uncharacterized protein</fullName>
    </submittedName>
</protein>
<evidence type="ECO:0000313" key="2">
    <source>
        <dbReference type="Proteomes" id="UP000499080"/>
    </source>
</evidence>
<dbReference type="PANTHER" id="PTHR10492">
    <property type="match status" value="1"/>
</dbReference>
<proteinExistence type="predicted"/>
<dbReference type="EMBL" id="BGPR01000363">
    <property type="protein sequence ID" value="GBM15763.1"/>
    <property type="molecule type" value="Genomic_DNA"/>
</dbReference>
<dbReference type="OrthoDB" id="1728974at2759"/>
<organism evidence="1 2">
    <name type="scientific">Araneus ventricosus</name>
    <name type="common">Orbweaver spider</name>
    <name type="synonym">Epeira ventricosa</name>
    <dbReference type="NCBI Taxonomy" id="182803"/>
    <lineage>
        <taxon>Eukaryota</taxon>
        <taxon>Metazoa</taxon>
        <taxon>Ecdysozoa</taxon>
        <taxon>Arthropoda</taxon>
        <taxon>Chelicerata</taxon>
        <taxon>Arachnida</taxon>
        <taxon>Araneae</taxon>
        <taxon>Araneomorphae</taxon>
        <taxon>Entelegynae</taxon>
        <taxon>Araneoidea</taxon>
        <taxon>Araneidae</taxon>
        <taxon>Araneus</taxon>
    </lineage>
</organism>